<evidence type="ECO:0000256" key="2">
    <source>
        <dbReference type="ARBA" id="ARBA00022692"/>
    </source>
</evidence>
<evidence type="ECO:0000313" key="6">
    <source>
        <dbReference type="Proteomes" id="UP001162131"/>
    </source>
</evidence>
<accession>A0AAU9JKC9</accession>
<reference evidence="5" key="1">
    <citation type="submission" date="2021-09" db="EMBL/GenBank/DDBJ databases">
        <authorList>
            <consortium name="AG Swart"/>
            <person name="Singh M."/>
            <person name="Singh A."/>
            <person name="Seah K."/>
            <person name="Emmerich C."/>
        </authorList>
    </citation>
    <scope>NUCLEOTIDE SEQUENCE</scope>
    <source>
        <strain evidence="5">ATCC30299</strain>
    </source>
</reference>
<dbReference type="AlphaFoldDB" id="A0AAU9JKC9"/>
<dbReference type="PANTHER" id="PTHR17920:SF3">
    <property type="entry name" value="TRANSMEMBRANE AND COILED-COIL DOMAIN-CONTAINING PROTEIN 4"/>
    <property type="match status" value="1"/>
</dbReference>
<keyword evidence="2" id="KW-0812">Transmembrane</keyword>
<evidence type="ECO:0000256" key="1">
    <source>
        <dbReference type="ARBA" id="ARBA00004141"/>
    </source>
</evidence>
<comment type="subcellular location">
    <subcellularLocation>
        <location evidence="1">Membrane</location>
        <topology evidence="1">Multi-pass membrane protein</topology>
    </subcellularLocation>
</comment>
<keyword evidence="6" id="KW-1185">Reference proteome</keyword>
<sequence>MVSDKTKIKKVLKKIMRWSKNLVFPINQVELEVLWKDKIVELMKSQGLESDLDSEIFQSIKAGSLDNLSQLNAESINLLLSKQSEELVLKSSSEIDAQRISSSILFLDTLENLTFQNKNSISNSLDFYYPPNHSARPFVKLEEILNKLEFLMIDLGKQKQPQVFKILEKNISSALENSKEAIGKIFIDCEGLTAKETHFRVGEITEYQLGAIKQISSKVGKIPDALIKDCQEKLKVFVENQWNNFLESYIRQLENNFEIFCQTGIQDLKSGAIRLFDNSRCSQESRIHMGHIVILANPSSLEETRNTLDTVLMFLNIPPEAFRQINAIDRNSDPEIFAERWLASTDPSARLFTIISLLLIFSNTYKAILPGYDSSYNDLYPSINREWLRRIVHISFQNKYEEILGKSSLKTEWTLILAAEQVIAQHLPSAQHNYWRFNHELLDVREDAQKVINDLNSSEYKNPELERIGEEYKEEINESSFSRKAYTSALSIYQKIIDKNKGINGELKDYAFECININSSLHVTIAISGWLSQGDEMNIAWQLLSDAPGQRQTYALRWDSKTKNDLVKKDFPSLIAKVVGYAMFPTQMFLPLVQALKNHSFKQSAKQAEITGIILAHFIANKVFGNACISLIGFSLGTRVIYSCLLELAKMNLKIIHDVTLLGGAAPLNIENWVLCRSVVSGRMVNTYSKTDKILSLLYTFSIFEKPIGNYEIPIENFENYNVTDLASGHTKYREVLDRILALIKHNA</sequence>
<name>A0AAU9JKC9_9CILI</name>
<gene>
    <name evidence="5" type="ORF">BSTOLATCC_MIC40540</name>
</gene>
<dbReference type="Proteomes" id="UP001162131">
    <property type="component" value="Unassembled WGS sequence"/>
</dbReference>
<dbReference type="EMBL" id="CAJZBQ010000040">
    <property type="protein sequence ID" value="CAG9326100.1"/>
    <property type="molecule type" value="Genomic_DNA"/>
</dbReference>
<proteinExistence type="predicted"/>
<keyword evidence="4" id="KW-0472">Membrane</keyword>
<dbReference type="GO" id="GO:0016020">
    <property type="term" value="C:membrane"/>
    <property type="evidence" value="ECO:0007669"/>
    <property type="project" value="UniProtKB-SubCell"/>
</dbReference>
<evidence type="ECO:0008006" key="7">
    <source>
        <dbReference type="Google" id="ProtNLM"/>
    </source>
</evidence>
<evidence type="ECO:0000313" key="5">
    <source>
        <dbReference type="EMBL" id="CAG9326100.1"/>
    </source>
</evidence>
<protein>
    <recommendedName>
        <fullName evidence="7">DUF726 domain-containing protein</fullName>
    </recommendedName>
</protein>
<dbReference type="PANTHER" id="PTHR17920">
    <property type="entry name" value="TRANSMEMBRANE AND COILED-COIL DOMAIN-CONTAINING PROTEIN 4 TMCO4"/>
    <property type="match status" value="1"/>
</dbReference>
<comment type="caution">
    <text evidence="5">The sequence shown here is derived from an EMBL/GenBank/DDBJ whole genome shotgun (WGS) entry which is preliminary data.</text>
</comment>
<organism evidence="5 6">
    <name type="scientific">Blepharisma stoltei</name>
    <dbReference type="NCBI Taxonomy" id="1481888"/>
    <lineage>
        <taxon>Eukaryota</taxon>
        <taxon>Sar</taxon>
        <taxon>Alveolata</taxon>
        <taxon>Ciliophora</taxon>
        <taxon>Postciliodesmatophora</taxon>
        <taxon>Heterotrichea</taxon>
        <taxon>Heterotrichida</taxon>
        <taxon>Blepharismidae</taxon>
        <taxon>Blepharisma</taxon>
    </lineage>
</organism>
<dbReference type="Pfam" id="PF05277">
    <property type="entry name" value="DUF726"/>
    <property type="match status" value="1"/>
</dbReference>
<dbReference type="InterPro" id="IPR007941">
    <property type="entry name" value="DUF726"/>
</dbReference>
<evidence type="ECO:0000256" key="3">
    <source>
        <dbReference type="ARBA" id="ARBA00022989"/>
    </source>
</evidence>
<keyword evidence="3" id="KW-1133">Transmembrane helix</keyword>
<evidence type="ECO:0000256" key="4">
    <source>
        <dbReference type="ARBA" id="ARBA00023136"/>
    </source>
</evidence>